<name>A0A498JPL1_MALDO</name>
<gene>
    <name evidence="3" type="ORF">DVH24_009679</name>
</gene>
<feature type="signal peptide" evidence="2">
    <location>
        <begin position="1"/>
        <end position="27"/>
    </location>
</feature>
<dbReference type="AlphaFoldDB" id="A0A498JPL1"/>
<proteinExistence type="predicted"/>
<feature type="region of interest" description="Disordered" evidence="1">
    <location>
        <begin position="69"/>
        <end position="88"/>
    </location>
</feature>
<organism evidence="3 4">
    <name type="scientific">Malus domestica</name>
    <name type="common">Apple</name>
    <name type="synonym">Pyrus malus</name>
    <dbReference type="NCBI Taxonomy" id="3750"/>
    <lineage>
        <taxon>Eukaryota</taxon>
        <taxon>Viridiplantae</taxon>
        <taxon>Streptophyta</taxon>
        <taxon>Embryophyta</taxon>
        <taxon>Tracheophyta</taxon>
        <taxon>Spermatophyta</taxon>
        <taxon>Magnoliopsida</taxon>
        <taxon>eudicotyledons</taxon>
        <taxon>Gunneridae</taxon>
        <taxon>Pentapetalae</taxon>
        <taxon>rosids</taxon>
        <taxon>fabids</taxon>
        <taxon>Rosales</taxon>
        <taxon>Rosaceae</taxon>
        <taxon>Amygdaloideae</taxon>
        <taxon>Maleae</taxon>
        <taxon>Malus</taxon>
    </lineage>
</organism>
<accession>A0A498JPL1</accession>
<feature type="chain" id="PRO_5019843597" description="Secreted protein" evidence="2">
    <location>
        <begin position="28"/>
        <end position="88"/>
    </location>
</feature>
<evidence type="ECO:0000256" key="2">
    <source>
        <dbReference type="SAM" id="SignalP"/>
    </source>
</evidence>
<feature type="compositionally biased region" description="Basic and acidic residues" evidence="1">
    <location>
        <begin position="32"/>
        <end position="44"/>
    </location>
</feature>
<keyword evidence="4" id="KW-1185">Reference proteome</keyword>
<keyword evidence="2" id="KW-0732">Signal</keyword>
<dbReference type="Proteomes" id="UP000290289">
    <property type="component" value="Chromosome 6"/>
</dbReference>
<evidence type="ECO:0000256" key="1">
    <source>
        <dbReference type="SAM" id="MobiDB-lite"/>
    </source>
</evidence>
<sequence length="88" mass="9722">MEPWSAFYLRAHMLCYMRVSFLYVSFAIQTGRDRTGQDGTERRGSKMFSNGNKEEEEGDGEVIILCSTGRSSGEAGRNGVGRGVPSHV</sequence>
<evidence type="ECO:0000313" key="4">
    <source>
        <dbReference type="Proteomes" id="UP000290289"/>
    </source>
</evidence>
<feature type="region of interest" description="Disordered" evidence="1">
    <location>
        <begin position="32"/>
        <end position="60"/>
    </location>
</feature>
<dbReference type="EMBL" id="RDQH01000332">
    <property type="protein sequence ID" value="RXH96837.1"/>
    <property type="molecule type" value="Genomic_DNA"/>
</dbReference>
<evidence type="ECO:0008006" key="5">
    <source>
        <dbReference type="Google" id="ProtNLM"/>
    </source>
</evidence>
<evidence type="ECO:0000313" key="3">
    <source>
        <dbReference type="EMBL" id="RXH96837.1"/>
    </source>
</evidence>
<comment type="caution">
    <text evidence="3">The sequence shown here is derived from an EMBL/GenBank/DDBJ whole genome shotgun (WGS) entry which is preliminary data.</text>
</comment>
<reference evidence="3 4" key="1">
    <citation type="submission" date="2018-10" db="EMBL/GenBank/DDBJ databases">
        <title>A high-quality apple genome assembly.</title>
        <authorList>
            <person name="Hu J."/>
        </authorList>
    </citation>
    <scope>NUCLEOTIDE SEQUENCE [LARGE SCALE GENOMIC DNA]</scope>
    <source>
        <strain evidence="4">cv. HFTH1</strain>
        <tissue evidence="3">Young leaf</tissue>
    </source>
</reference>
<protein>
    <recommendedName>
        <fullName evidence="5">Secreted protein</fullName>
    </recommendedName>
</protein>